<evidence type="ECO:0000256" key="1">
    <source>
        <dbReference type="SAM" id="Phobius"/>
    </source>
</evidence>
<dbReference type="Proteomes" id="UP000709959">
    <property type="component" value="Unassembled WGS sequence"/>
</dbReference>
<evidence type="ECO:0008006" key="4">
    <source>
        <dbReference type="Google" id="ProtNLM"/>
    </source>
</evidence>
<keyword evidence="1" id="KW-0812">Transmembrane</keyword>
<keyword evidence="1" id="KW-0472">Membrane</keyword>
<organism evidence="2 3">
    <name type="scientific">Candidatus Geothrix odensensis</name>
    <dbReference type="NCBI Taxonomy" id="2954440"/>
    <lineage>
        <taxon>Bacteria</taxon>
        <taxon>Pseudomonadati</taxon>
        <taxon>Acidobacteriota</taxon>
        <taxon>Holophagae</taxon>
        <taxon>Holophagales</taxon>
        <taxon>Holophagaceae</taxon>
        <taxon>Geothrix</taxon>
    </lineage>
</organism>
<keyword evidence="1" id="KW-1133">Transmembrane helix</keyword>
<name>A0A936K6M6_9BACT</name>
<proteinExistence type="predicted"/>
<feature type="transmembrane region" description="Helical" evidence="1">
    <location>
        <begin position="16"/>
        <end position="36"/>
    </location>
</feature>
<evidence type="ECO:0000313" key="3">
    <source>
        <dbReference type="Proteomes" id="UP000709959"/>
    </source>
</evidence>
<gene>
    <name evidence="2" type="ORF">IPN91_06625</name>
</gene>
<protein>
    <recommendedName>
        <fullName evidence="4">DUF2254 domain-containing protein</fullName>
    </recommendedName>
</protein>
<evidence type="ECO:0000313" key="2">
    <source>
        <dbReference type="EMBL" id="MBK8572315.1"/>
    </source>
</evidence>
<feature type="transmembrane region" description="Helical" evidence="1">
    <location>
        <begin position="89"/>
        <end position="110"/>
    </location>
</feature>
<sequence>MAQTRSVSLWSGHRPTMVAVGCFLAAAVLGWVTTHFGSIRDFEPAGIATASRTLNAIMSVTMTSIALILPLTANLYTPRLVKLYVAHPLIVSGLSILVFSNLLLMALHFFPPGHAFVRVGIWVIAFTYLVVLAGVLPYLFGISRFLRPSFFMPMLTRKGLRSLQELSRGRRLEANKDELFETIDVVTNVALTGMARGDRQLVMLALKSLHALLEGIIQCAGPELSAWRGSRPWFVPGLAREGQDFLSRERVWPEAYVLAQILKVAEVANRRQHELLSELAARLVDTARLACATGSEPVIELHVMTFNTLLREALEEKDLRRFQNLSYHYRLLIEAFHADPDRMHEATRHLLHYARLAARQGIAFAFETVIYDLGELVLSLARRDEAAAVELVQAWAGPVWQEAIAPDSAMKKVGWRTLLRTHWEARAAGLKEVAEAIFWRFLADEAIHREQLELLLEEDRELHYEFNDRLMRFAHLSPPAWQQAQAFLEQW</sequence>
<accession>A0A936K6M6</accession>
<feature type="transmembrane region" description="Helical" evidence="1">
    <location>
        <begin position="116"/>
        <end position="140"/>
    </location>
</feature>
<reference evidence="2 3" key="1">
    <citation type="submission" date="2020-10" db="EMBL/GenBank/DDBJ databases">
        <title>Connecting structure to function with the recovery of over 1000 high-quality activated sludge metagenome-assembled genomes encoding full-length rRNA genes using long-read sequencing.</title>
        <authorList>
            <person name="Singleton C.M."/>
            <person name="Petriglieri F."/>
            <person name="Kristensen J.M."/>
            <person name="Kirkegaard R.H."/>
            <person name="Michaelsen T.Y."/>
            <person name="Andersen M.H."/>
            <person name="Karst S.M."/>
            <person name="Dueholm M.S."/>
            <person name="Nielsen P.H."/>
            <person name="Albertsen M."/>
        </authorList>
    </citation>
    <scope>NUCLEOTIDE SEQUENCE [LARGE SCALE GENOMIC DNA]</scope>
    <source>
        <strain evidence="2">OdNE_18-Q3-R46-58_MAXAC.008</strain>
    </source>
</reference>
<comment type="caution">
    <text evidence="2">The sequence shown here is derived from an EMBL/GenBank/DDBJ whole genome shotgun (WGS) entry which is preliminary data.</text>
</comment>
<dbReference type="EMBL" id="JADKCH010000004">
    <property type="protein sequence ID" value="MBK8572315.1"/>
    <property type="molecule type" value="Genomic_DNA"/>
</dbReference>
<feature type="transmembrane region" description="Helical" evidence="1">
    <location>
        <begin position="56"/>
        <end position="77"/>
    </location>
</feature>
<dbReference type="AlphaFoldDB" id="A0A936K6M6"/>